<evidence type="ECO:0000259" key="1">
    <source>
        <dbReference type="Pfam" id="PF13609"/>
    </source>
</evidence>
<proteinExistence type="predicted"/>
<dbReference type="InterPro" id="IPR023614">
    <property type="entry name" value="Porin_dom_sf"/>
</dbReference>
<evidence type="ECO:0000313" key="3">
    <source>
        <dbReference type="Proteomes" id="UP001595528"/>
    </source>
</evidence>
<dbReference type="RefSeq" id="WP_379899798.1">
    <property type="nucleotide sequence ID" value="NZ_JBHRTR010000023.1"/>
</dbReference>
<gene>
    <name evidence="2" type="ORF">ACFOGJ_09935</name>
</gene>
<evidence type="ECO:0000313" key="2">
    <source>
        <dbReference type="EMBL" id="MFC3227551.1"/>
    </source>
</evidence>
<dbReference type="Proteomes" id="UP001595528">
    <property type="component" value="Unassembled WGS sequence"/>
</dbReference>
<protein>
    <submittedName>
        <fullName evidence="2">Porin</fullName>
    </submittedName>
</protein>
<dbReference type="InterPro" id="IPR033900">
    <property type="entry name" value="Gram_neg_porin_domain"/>
</dbReference>
<feature type="domain" description="Porin" evidence="1">
    <location>
        <begin position="32"/>
        <end position="374"/>
    </location>
</feature>
<dbReference type="Gene3D" id="2.40.160.10">
    <property type="entry name" value="Porin"/>
    <property type="match status" value="1"/>
</dbReference>
<dbReference type="EMBL" id="JBHRTR010000023">
    <property type="protein sequence ID" value="MFC3227551.1"/>
    <property type="molecule type" value="Genomic_DNA"/>
</dbReference>
<name>A0ABV7KYQ5_9PROT</name>
<dbReference type="Pfam" id="PF13609">
    <property type="entry name" value="Porin_4"/>
    <property type="match status" value="1"/>
</dbReference>
<keyword evidence="3" id="KW-1185">Reference proteome</keyword>
<sequence length="403" mass="41378">MADGRAARHALLSATALVSVAVVMPQGLLAENGGAPIALKLGGEFYGAFSIADQTSGAGPDGIVGTIDDAPGQNRRNNGFLRVSRIFFSGDTKLDNGLDVGVLVKLNAEDCLDQIDEAFIWFESRLGRFEYGATDGVGDKMVIGSANPVAYLGLNTPDLLPANPTNSLGAGNLAATPVTTVDTATLERVNYFTPQIHGLQLGLSYVPVQCLEGNAGTTPCGGSYAGMPAGNIAQGYDYLQGAATYERPIGPVDLGLYAAYTRADTGSGVVAVPGVAGTGAQRQWGAGASIGYQGVALGGGYRRSLDDAFTADLNVTDWNASLTYATGPWSGGVQYASKEARLLARTDSFDGVSVGAAYQLGPGISLFGAAQYYDWSTNAAAAAVRSAATNEAWTLSLGAGLAF</sequence>
<dbReference type="SUPFAM" id="SSF56935">
    <property type="entry name" value="Porins"/>
    <property type="match status" value="1"/>
</dbReference>
<organism evidence="2 3">
    <name type="scientific">Marinibaculum pumilum</name>
    <dbReference type="NCBI Taxonomy" id="1766165"/>
    <lineage>
        <taxon>Bacteria</taxon>
        <taxon>Pseudomonadati</taxon>
        <taxon>Pseudomonadota</taxon>
        <taxon>Alphaproteobacteria</taxon>
        <taxon>Rhodospirillales</taxon>
        <taxon>Rhodospirillaceae</taxon>
        <taxon>Marinibaculum</taxon>
    </lineage>
</organism>
<comment type="caution">
    <text evidence="2">The sequence shown here is derived from an EMBL/GenBank/DDBJ whole genome shotgun (WGS) entry which is preliminary data.</text>
</comment>
<reference evidence="3" key="1">
    <citation type="journal article" date="2019" name="Int. J. Syst. Evol. Microbiol.">
        <title>The Global Catalogue of Microorganisms (GCM) 10K type strain sequencing project: providing services to taxonomists for standard genome sequencing and annotation.</title>
        <authorList>
            <consortium name="The Broad Institute Genomics Platform"/>
            <consortium name="The Broad Institute Genome Sequencing Center for Infectious Disease"/>
            <person name="Wu L."/>
            <person name="Ma J."/>
        </authorList>
    </citation>
    <scope>NUCLEOTIDE SEQUENCE [LARGE SCALE GENOMIC DNA]</scope>
    <source>
        <strain evidence="3">KCTC 42964</strain>
    </source>
</reference>
<accession>A0ABV7KYQ5</accession>